<dbReference type="Proteomes" id="UP001259572">
    <property type="component" value="Unassembled WGS sequence"/>
</dbReference>
<gene>
    <name evidence="1" type="ORF">RQX22_01540</name>
</gene>
<evidence type="ECO:0000313" key="1">
    <source>
        <dbReference type="EMBL" id="MDT9597632.1"/>
    </source>
</evidence>
<dbReference type="InterPro" id="IPR002060">
    <property type="entry name" value="Squ/phyt_synthse"/>
</dbReference>
<dbReference type="SUPFAM" id="SSF48576">
    <property type="entry name" value="Terpenoid synthases"/>
    <property type="match status" value="1"/>
</dbReference>
<accession>A0ABU3Q2Y8</accession>
<dbReference type="RefSeq" id="WP_315723006.1">
    <property type="nucleotide sequence ID" value="NZ_JAVUPU010000001.1"/>
</dbReference>
<comment type="caution">
    <text evidence="1">The sequence shown here is derived from an EMBL/GenBank/DDBJ whole genome shotgun (WGS) entry which is preliminary data.</text>
</comment>
<dbReference type="InterPro" id="IPR008949">
    <property type="entry name" value="Isoprenoid_synthase_dom_sf"/>
</dbReference>
<dbReference type="Pfam" id="PF00494">
    <property type="entry name" value="SQS_PSY"/>
    <property type="match status" value="1"/>
</dbReference>
<protein>
    <submittedName>
        <fullName evidence="1">Squalene/phytoene synthase family protein</fullName>
    </submittedName>
</protein>
<keyword evidence="2" id="KW-1185">Reference proteome</keyword>
<dbReference type="EMBL" id="JAVUPU010000001">
    <property type="protein sequence ID" value="MDT9597632.1"/>
    <property type="molecule type" value="Genomic_DNA"/>
</dbReference>
<name>A0ABU3Q2Y8_9SPHN</name>
<evidence type="ECO:0000313" key="2">
    <source>
        <dbReference type="Proteomes" id="UP001259572"/>
    </source>
</evidence>
<reference evidence="1 2" key="1">
    <citation type="submission" date="2023-05" db="EMBL/GenBank/DDBJ databases">
        <authorList>
            <person name="Guo Y."/>
        </authorList>
    </citation>
    <scope>NUCLEOTIDE SEQUENCE [LARGE SCALE GENOMIC DNA]</scope>
    <source>
        <strain evidence="1 2">GR2756</strain>
    </source>
</reference>
<organism evidence="1 2">
    <name type="scientific">Sphingosinicella rhizophila</name>
    <dbReference type="NCBI Taxonomy" id="3050082"/>
    <lineage>
        <taxon>Bacteria</taxon>
        <taxon>Pseudomonadati</taxon>
        <taxon>Pseudomonadota</taxon>
        <taxon>Alphaproteobacteria</taxon>
        <taxon>Sphingomonadales</taxon>
        <taxon>Sphingosinicellaceae</taxon>
        <taxon>Sphingosinicella</taxon>
    </lineage>
</organism>
<proteinExistence type="predicted"/>
<sequence length="221" mass="24250">MTPQGLDPDRLLALSYVAAPRRSALQALWHVDAALGAVLTGGREPMISRIKLAWWRDALAGLDQSKPPAEPLLQIIAEQLLPAGISGGELALMESGWSQLLTSEPLEDEELDAYAAGRGGHLFAYSAELLGVAPSEEVRQAGEAWALVDLARHSTEAAEVERAATFARRRSRPQRWPSRLRPLGMLAILSERDSEAGRPRWEVQGAPGRMLRMLRHRLTGR</sequence>